<proteinExistence type="predicted"/>
<evidence type="ECO:0000256" key="1">
    <source>
        <dbReference type="SAM" id="MobiDB-lite"/>
    </source>
</evidence>
<feature type="region of interest" description="Disordered" evidence="1">
    <location>
        <begin position="91"/>
        <end position="116"/>
    </location>
</feature>
<evidence type="ECO:0000313" key="3">
    <source>
        <dbReference type="Proteomes" id="UP001589793"/>
    </source>
</evidence>
<name>A0ABV6RFU2_9MICO</name>
<reference evidence="2 3" key="1">
    <citation type="submission" date="2024-09" db="EMBL/GenBank/DDBJ databases">
        <authorList>
            <person name="Sun Q."/>
            <person name="Mori K."/>
        </authorList>
    </citation>
    <scope>NUCLEOTIDE SEQUENCE [LARGE SCALE GENOMIC DNA]</scope>
    <source>
        <strain evidence="2 3">CICC 10874</strain>
    </source>
</reference>
<feature type="compositionally biased region" description="Low complexity" evidence="1">
    <location>
        <begin position="105"/>
        <end position="116"/>
    </location>
</feature>
<organism evidence="2 3">
    <name type="scientific">Brachybacterium hainanense</name>
    <dbReference type="NCBI Taxonomy" id="1541174"/>
    <lineage>
        <taxon>Bacteria</taxon>
        <taxon>Bacillati</taxon>
        <taxon>Actinomycetota</taxon>
        <taxon>Actinomycetes</taxon>
        <taxon>Micrococcales</taxon>
        <taxon>Dermabacteraceae</taxon>
        <taxon>Brachybacterium</taxon>
    </lineage>
</organism>
<accession>A0ABV6RFU2</accession>
<gene>
    <name evidence="2" type="ORF">ACFFF6_14835</name>
</gene>
<evidence type="ECO:0000313" key="2">
    <source>
        <dbReference type="EMBL" id="MFC0675237.1"/>
    </source>
</evidence>
<feature type="non-terminal residue" evidence="2">
    <location>
        <position position="129"/>
    </location>
</feature>
<protein>
    <submittedName>
        <fullName evidence="2">Uncharacterized protein</fullName>
    </submittedName>
</protein>
<dbReference type="Proteomes" id="UP001589793">
    <property type="component" value="Unassembled WGS sequence"/>
</dbReference>
<comment type="caution">
    <text evidence="2">The sequence shown here is derived from an EMBL/GenBank/DDBJ whole genome shotgun (WGS) entry which is preliminary data.</text>
</comment>
<dbReference type="EMBL" id="JBHLSV010000020">
    <property type="protein sequence ID" value="MFC0675237.1"/>
    <property type="molecule type" value="Genomic_DNA"/>
</dbReference>
<sequence>MFVLCYDLHGRGRSALDRGRARADAPDRVPELLAAIAPLGLRRAPERALGDQAVAIADEAREAVDLLRIGCELGGWAIGLGIGPALARPAAPPLRAEATDGSLGATAPVRAPAAPAREARGPALACALD</sequence>
<keyword evidence="3" id="KW-1185">Reference proteome</keyword>